<protein>
    <submittedName>
        <fullName evidence="2">Uncharacterized protein</fullName>
    </submittedName>
</protein>
<keyword evidence="1" id="KW-0472">Membrane</keyword>
<keyword evidence="1" id="KW-1133">Transmembrane helix</keyword>
<feature type="transmembrane region" description="Helical" evidence="1">
    <location>
        <begin position="26"/>
        <end position="46"/>
    </location>
</feature>
<accession>A0ABT0J4D5</accession>
<evidence type="ECO:0000313" key="2">
    <source>
        <dbReference type="EMBL" id="MCK9794356.1"/>
    </source>
</evidence>
<name>A0ABT0J4D5_9MICO</name>
<keyword evidence="3" id="KW-1185">Reference proteome</keyword>
<dbReference type="EMBL" id="JALQCY010000003">
    <property type="protein sequence ID" value="MCK9794356.1"/>
    <property type="molecule type" value="Genomic_DNA"/>
</dbReference>
<organism evidence="2 3">
    <name type="scientific">Isoptericola peretonis</name>
    <dbReference type="NCBI Taxonomy" id="2918523"/>
    <lineage>
        <taxon>Bacteria</taxon>
        <taxon>Bacillati</taxon>
        <taxon>Actinomycetota</taxon>
        <taxon>Actinomycetes</taxon>
        <taxon>Micrococcales</taxon>
        <taxon>Promicromonosporaceae</taxon>
        <taxon>Isoptericola</taxon>
    </lineage>
</organism>
<proteinExistence type="predicted"/>
<dbReference type="Proteomes" id="UP001651050">
    <property type="component" value="Unassembled WGS sequence"/>
</dbReference>
<keyword evidence="1" id="KW-0812">Transmembrane</keyword>
<gene>
    <name evidence="2" type="ORF">M1843_11425</name>
</gene>
<sequence>MHPTIAGLCVRGRERLMVSSSTARPAAPAGAFWLLAGAAAAAAWWVRRRKQARRAAALPLALTVHRPITELADELGQHEEQLLADSGLDGPLELAAAPGTFGTEIRVRLPEGDGPTRAQARQSLRLAKQLLETGSTMPPDRPVTRRRTVTSIPLEVAIRRAGKGGRL</sequence>
<reference evidence="2 3" key="1">
    <citation type="submission" date="2022-02" db="EMBL/GenBank/DDBJ databases">
        <title>The car tank lid bacteriome: a reservoir of bacteria with potential in bioremediation of fuel.</title>
        <authorList>
            <person name="Vidal-Verdu A."/>
            <person name="Gomez-Martinez D."/>
            <person name="Latorre-Perez A."/>
            <person name="Pereto J."/>
            <person name="Porcar M."/>
        </authorList>
    </citation>
    <scope>NUCLEOTIDE SEQUENCE [LARGE SCALE GENOMIC DNA]</scope>
    <source>
        <strain evidence="2 3">4D.3</strain>
    </source>
</reference>
<evidence type="ECO:0000256" key="1">
    <source>
        <dbReference type="SAM" id="Phobius"/>
    </source>
</evidence>
<evidence type="ECO:0000313" key="3">
    <source>
        <dbReference type="Proteomes" id="UP001651050"/>
    </source>
</evidence>
<comment type="caution">
    <text evidence="2">The sequence shown here is derived from an EMBL/GenBank/DDBJ whole genome shotgun (WGS) entry which is preliminary data.</text>
</comment>